<evidence type="ECO:0000313" key="5">
    <source>
        <dbReference type="Proteomes" id="UP000050741"/>
    </source>
</evidence>
<dbReference type="Pfam" id="PF00733">
    <property type="entry name" value="Asn_synthase"/>
    <property type="match status" value="1"/>
</dbReference>
<dbReference type="SUPFAM" id="SSF52402">
    <property type="entry name" value="Adenine nucleotide alpha hydrolases-like"/>
    <property type="match status" value="1"/>
</dbReference>
<dbReference type="PANTHER" id="PTHR11772">
    <property type="entry name" value="ASPARAGINE SYNTHETASE"/>
    <property type="match status" value="1"/>
</dbReference>
<reference evidence="6" key="2">
    <citation type="submission" date="2016-06" db="UniProtKB">
        <authorList>
            <consortium name="WormBaseParasite"/>
        </authorList>
    </citation>
    <scope>IDENTIFICATION</scope>
</reference>
<proteinExistence type="predicted"/>
<dbReference type="Gene3D" id="3.40.50.620">
    <property type="entry name" value="HUPs"/>
    <property type="match status" value="1"/>
</dbReference>
<keyword evidence="1" id="KW-0547">Nucleotide-binding</keyword>
<sequence>MEKWILRKAFEDKVGTQTTNAILGACVLQDDPFLPDEILWRQKEQFSDGVGYGWIDELIDHCSAQISDEEMANASSIFPHNTPATKEAFFVRKIFHQHFPSASATQTVLKWVPKWQKNEDPSGRANSMHEQAKAEEAEEMKPTTTTMTTMDGHCVGGHPEEDKQEECPEEVGSDLSPNNEVPKGIFGERCQLS</sequence>
<dbReference type="Proteomes" id="UP000050741">
    <property type="component" value="Unassembled WGS sequence"/>
</dbReference>
<dbReference type="WBParaSite" id="GPLIN_001348400">
    <property type="protein sequence ID" value="GPLIN_001348400"/>
    <property type="gene ID" value="GPLIN_001348400"/>
</dbReference>
<dbReference type="AlphaFoldDB" id="A0A183CKS8"/>
<dbReference type="PROSITE" id="PS51257">
    <property type="entry name" value="PROKAR_LIPOPROTEIN"/>
    <property type="match status" value="1"/>
</dbReference>
<feature type="domain" description="Asparagine synthetase" evidence="4">
    <location>
        <begin position="11"/>
        <end position="106"/>
    </location>
</feature>
<dbReference type="GO" id="GO:0006529">
    <property type="term" value="P:asparagine biosynthetic process"/>
    <property type="evidence" value="ECO:0007669"/>
    <property type="project" value="InterPro"/>
</dbReference>
<dbReference type="GO" id="GO:0005829">
    <property type="term" value="C:cytosol"/>
    <property type="evidence" value="ECO:0007669"/>
    <property type="project" value="TreeGrafter"/>
</dbReference>
<feature type="region of interest" description="Disordered" evidence="3">
    <location>
        <begin position="117"/>
        <end position="193"/>
    </location>
</feature>
<keyword evidence="2" id="KW-0067">ATP-binding</keyword>
<organism evidence="5 6">
    <name type="scientific">Globodera pallida</name>
    <name type="common">Potato cyst nematode worm</name>
    <name type="synonym">Heterodera pallida</name>
    <dbReference type="NCBI Taxonomy" id="36090"/>
    <lineage>
        <taxon>Eukaryota</taxon>
        <taxon>Metazoa</taxon>
        <taxon>Ecdysozoa</taxon>
        <taxon>Nematoda</taxon>
        <taxon>Chromadorea</taxon>
        <taxon>Rhabditida</taxon>
        <taxon>Tylenchina</taxon>
        <taxon>Tylenchomorpha</taxon>
        <taxon>Tylenchoidea</taxon>
        <taxon>Heteroderidae</taxon>
        <taxon>Heteroderinae</taxon>
        <taxon>Globodera</taxon>
    </lineage>
</organism>
<dbReference type="InterPro" id="IPR014729">
    <property type="entry name" value="Rossmann-like_a/b/a_fold"/>
</dbReference>
<feature type="compositionally biased region" description="Basic and acidic residues" evidence="3">
    <location>
        <begin position="130"/>
        <end position="141"/>
    </location>
</feature>
<keyword evidence="5" id="KW-1185">Reference proteome</keyword>
<protein>
    <submittedName>
        <fullName evidence="6">Asparagine synthetase domain-containing protein</fullName>
    </submittedName>
</protein>
<accession>A0A183CKS8</accession>
<dbReference type="InterPro" id="IPR001962">
    <property type="entry name" value="Asn_synthase"/>
</dbReference>
<dbReference type="GO" id="GO:0005524">
    <property type="term" value="F:ATP binding"/>
    <property type="evidence" value="ECO:0007669"/>
    <property type="project" value="UniProtKB-KW"/>
</dbReference>
<evidence type="ECO:0000256" key="3">
    <source>
        <dbReference type="SAM" id="MobiDB-lite"/>
    </source>
</evidence>
<dbReference type="PANTHER" id="PTHR11772:SF2">
    <property type="entry name" value="ASPARAGINE SYNTHETASE [GLUTAMINE-HYDROLYZING]"/>
    <property type="match status" value="1"/>
</dbReference>
<feature type="compositionally biased region" description="Acidic residues" evidence="3">
    <location>
        <begin position="162"/>
        <end position="172"/>
    </location>
</feature>
<dbReference type="GO" id="GO:0004066">
    <property type="term" value="F:asparagine synthase (glutamine-hydrolyzing) activity"/>
    <property type="evidence" value="ECO:0007669"/>
    <property type="project" value="InterPro"/>
</dbReference>
<name>A0A183CKS8_GLOPA</name>
<evidence type="ECO:0000313" key="6">
    <source>
        <dbReference type="WBParaSite" id="GPLIN_001348400"/>
    </source>
</evidence>
<evidence type="ECO:0000256" key="2">
    <source>
        <dbReference type="ARBA" id="ARBA00022840"/>
    </source>
</evidence>
<evidence type="ECO:0000256" key="1">
    <source>
        <dbReference type="ARBA" id="ARBA00022741"/>
    </source>
</evidence>
<dbReference type="InterPro" id="IPR050795">
    <property type="entry name" value="Asn_Synthetase"/>
</dbReference>
<evidence type="ECO:0000259" key="4">
    <source>
        <dbReference type="Pfam" id="PF00733"/>
    </source>
</evidence>
<reference evidence="5" key="1">
    <citation type="submission" date="2014-05" db="EMBL/GenBank/DDBJ databases">
        <title>The genome and life-stage specific transcriptomes of Globodera pallida elucidate key aspects of plant parasitism by a cyst nematode.</title>
        <authorList>
            <person name="Cotton J.A."/>
            <person name="Lilley C.J."/>
            <person name="Jones L.M."/>
            <person name="Kikuchi T."/>
            <person name="Reid A.J."/>
            <person name="Thorpe P."/>
            <person name="Tsai I.J."/>
            <person name="Beasley H."/>
            <person name="Blok V."/>
            <person name="Cock P.J.A."/>
            <person name="Van den Akker S.E."/>
            <person name="Holroyd N."/>
            <person name="Hunt M."/>
            <person name="Mantelin S."/>
            <person name="Naghra H."/>
            <person name="Pain A."/>
            <person name="Palomares-Rius J.E."/>
            <person name="Zarowiecki M."/>
            <person name="Berriman M."/>
            <person name="Jones J.T."/>
            <person name="Urwin P.E."/>
        </authorList>
    </citation>
    <scope>NUCLEOTIDE SEQUENCE [LARGE SCALE GENOMIC DNA]</scope>
    <source>
        <strain evidence="5">Lindley</strain>
    </source>
</reference>